<dbReference type="EMBL" id="VSSQ01000038">
    <property type="protein sequence ID" value="MPL67686.1"/>
    <property type="molecule type" value="Genomic_DNA"/>
</dbReference>
<protein>
    <submittedName>
        <fullName evidence="2">Uncharacterized protein</fullName>
    </submittedName>
</protein>
<evidence type="ECO:0000313" key="2">
    <source>
        <dbReference type="EMBL" id="MPL67686.1"/>
    </source>
</evidence>
<feature type="region of interest" description="Disordered" evidence="1">
    <location>
        <begin position="215"/>
        <end position="240"/>
    </location>
</feature>
<reference evidence="2" key="1">
    <citation type="submission" date="2019-08" db="EMBL/GenBank/DDBJ databases">
        <authorList>
            <person name="Kucharzyk K."/>
            <person name="Murdoch R.W."/>
            <person name="Higgins S."/>
            <person name="Loffler F."/>
        </authorList>
    </citation>
    <scope>NUCLEOTIDE SEQUENCE</scope>
</reference>
<accession>A0A644TL56</accession>
<name>A0A644TL56_9ZZZZ</name>
<gene>
    <name evidence="2" type="ORF">SDC9_13384</name>
</gene>
<comment type="caution">
    <text evidence="2">The sequence shown here is derived from an EMBL/GenBank/DDBJ whole genome shotgun (WGS) entry which is preliminary data.</text>
</comment>
<organism evidence="2">
    <name type="scientific">bioreactor metagenome</name>
    <dbReference type="NCBI Taxonomy" id="1076179"/>
    <lineage>
        <taxon>unclassified sequences</taxon>
        <taxon>metagenomes</taxon>
        <taxon>ecological metagenomes</taxon>
    </lineage>
</organism>
<sequence>MGRSEAVGLEEIRRLARLSEAVLDTQAAEGGRGLARQGLGHRRAQAADHRMLLHAHHGPAAVRGGQHRLGIEGLYRMHVEHPRLYAPPGQIPGRGQGFLDHEPRGHDADILPLLKQIRLAGDKGAAGSGEGFHHRPGHPDVDRAVYLGGGEDSLAGFGGVAGHENGHVGHHPHQGNVLHALMAAPVLSHRKAGVGKAEFHVGAHVGYGIADLLVGPPGSEEGEGGGEGDEPRMGHAGGRAHHVGLGQAEVEKTLRVFGLEETGHGGVGQVGVQHHYLVVDRAQFDQGFAVGHAQGF</sequence>
<dbReference type="AlphaFoldDB" id="A0A644TL56"/>
<proteinExistence type="predicted"/>
<evidence type="ECO:0000256" key="1">
    <source>
        <dbReference type="SAM" id="MobiDB-lite"/>
    </source>
</evidence>